<protein>
    <submittedName>
        <fullName evidence="2">Transposase</fullName>
    </submittedName>
</protein>
<dbReference type="AlphaFoldDB" id="A0A1I7XNY4"/>
<keyword evidence="1" id="KW-1185">Reference proteome</keyword>
<reference evidence="2" key="1">
    <citation type="submission" date="2016-11" db="UniProtKB">
        <authorList>
            <consortium name="WormBaseParasite"/>
        </authorList>
    </citation>
    <scope>IDENTIFICATION</scope>
</reference>
<name>A0A1I7XNY4_HETBA</name>
<dbReference type="Proteomes" id="UP000095283">
    <property type="component" value="Unplaced"/>
</dbReference>
<accession>A0A1I7XNY4</accession>
<evidence type="ECO:0000313" key="1">
    <source>
        <dbReference type="Proteomes" id="UP000095283"/>
    </source>
</evidence>
<organism evidence="1 2">
    <name type="scientific">Heterorhabditis bacteriophora</name>
    <name type="common">Entomopathogenic nematode worm</name>
    <dbReference type="NCBI Taxonomy" id="37862"/>
    <lineage>
        <taxon>Eukaryota</taxon>
        <taxon>Metazoa</taxon>
        <taxon>Ecdysozoa</taxon>
        <taxon>Nematoda</taxon>
        <taxon>Chromadorea</taxon>
        <taxon>Rhabditida</taxon>
        <taxon>Rhabditina</taxon>
        <taxon>Rhabditomorpha</taxon>
        <taxon>Strongyloidea</taxon>
        <taxon>Heterorhabditidae</taxon>
        <taxon>Heterorhabditis</taxon>
    </lineage>
</organism>
<evidence type="ECO:0000313" key="2">
    <source>
        <dbReference type="WBParaSite" id="Hba_19497"/>
    </source>
</evidence>
<dbReference type="WBParaSite" id="Hba_19497">
    <property type="protein sequence ID" value="Hba_19497"/>
    <property type="gene ID" value="Hba_19497"/>
</dbReference>
<sequence>MNTCSGRYKVTGTHYYHDNRIEGNIYKEDKYDNKPDRRELKDMLKDRRFAIEVEVSKLNDALLQEESHPKQRGTKV</sequence>
<proteinExistence type="predicted"/>